<keyword evidence="2" id="KW-1185">Reference proteome</keyword>
<protein>
    <submittedName>
        <fullName evidence="1">Uncharacterized protein</fullName>
    </submittedName>
</protein>
<dbReference type="InParanoid" id="A0A3N4MNX8"/>
<proteinExistence type="predicted"/>
<dbReference type="EMBL" id="ML121527">
    <property type="protein sequence ID" value="RPB29485.1"/>
    <property type="molecule type" value="Genomic_DNA"/>
</dbReference>
<gene>
    <name evidence="1" type="ORF">L211DRAFT_19148</name>
</gene>
<accession>A0A3N4MNX8</accession>
<sequence>MDPMRGPYDVQDCRSAPPPTLWPVPFCRTPHRRPLRMRCLLYGWARPLGLWDFLCQFSEPKVALGVEVPGYDGGMMNAREVDDHVCPACTGFLWDCCFAVSAVCCHQCHSPFAALTQLGPMSSGEKVQRLSLERCPRQSRLPPCRSPLLPDSPIPVEVRIRPRFPPPTPVLAACFPTNQPCYTLPPSGKQFEAYH</sequence>
<name>A0A3N4MNX8_9PEZI</name>
<organism evidence="1 2">
    <name type="scientific">Terfezia boudieri ATCC MYA-4762</name>
    <dbReference type="NCBI Taxonomy" id="1051890"/>
    <lineage>
        <taxon>Eukaryota</taxon>
        <taxon>Fungi</taxon>
        <taxon>Dikarya</taxon>
        <taxon>Ascomycota</taxon>
        <taxon>Pezizomycotina</taxon>
        <taxon>Pezizomycetes</taxon>
        <taxon>Pezizales</taxon>
        <taxon>Pezizaceae</taxon>
        <taxon>Terfezia</taxon>
    </lineage>
</organism>
<evidence type="ECO:0000313" key="2">
    <source>
        <dbReference type="Proteomes" id="UP000267821"/>
    </source>
</evidence>
<evidence type="ECO:0000313" key="1">
    <source>
        <dbReference type="EMBL" id="RPB29485.1"/>
    </source>
</evidence>
<dbReference type="AlphaFoldDB" id="A0A3N4MNX8"/>
<dbReference type="Proteomes" id="UP000267821">
    <property type="component" value="Unassembled WGS sequence"/>
</dbReference>
<reference evidence="1 2" key="1">
    <citation type="journal article" date="2018" name="Nat. Ecol. Evol.">
        <title>Pezizomycetes genomes reveal the molecular basis of ectomycorrhizal truffle lifestyle.</title>
        <authorList>
            <person name="Murat C."/>
            <person name="Payen T."/>
            <person name="Noel B."/>
            <person name="Kuo A."/>
            <person name="Morin E."/>
            <person name="Chen J."/>
            <person name="Kohler A."/>
            <person name="Krizsan K."/>
            <person name="Balestrini R."/>
            <person name="Da Silva C."/>
            <person name="Montanini B."/>
            <person name="Hainaut M."/>
            <person name="Levati E."/>
            <person name="Barry K.W."/>
            <person name="Belfiori B."/>
            <person name="Cichocki N."/>
            <person name="Clum A."/>
            <person name="Dockter R.B."/>
            <person name="Fauchery L."/>
            <person name="Guy J."/>
            <person name="Iotti M."/>
            <person name="Le Tacon F."/>
            <person name="Lindquist E.A."/>
            <person name="Lipzen A."/>
            <person name="Malagnac F."/>
            <person name="Mello A."/>
            <person name="Molinier V."/>
            <person name="Miyauchi S."/>
            <person name="Poulain J."/>
            <person name="Riccioni C."/>
            <person name="Rubini A."/>
            <person name="Sitrit Y."/>
            <person name="Splivallo R."/>
            <person name="Traeger S."/>
            <person name="Wang M."/>
            <person name="Zifcakova L."/>
            <person name="Wipf D."/>
            <person name="Zambonelli A."/>
            <person name="Paolocci F."/>
            <person name="Nowrousian M."/>
            <person name="Ottonello S."/>
            <person name="Baldrian P."/>
            <person name="Spatafora J.W."/>
            <person name="Henrissat B."/>
            <person name="Nagy L.G."/>
            <person name="Aury J.M."/>
            <person name="Wincker P."/>
            <person name="Grigoriev I.V."/>
            <person name="Bonfante P."/>
            <person name="Martin F.M."/>
        </authorList>
    </citation>
    <scope>NUCLEOTIDE SEQUENCE [LARGE SCALE GENOMIC DNA]</scope>
    <source>
        <strain evidence="1 2">ATCC MYA-4762</strain>
    </source>
</reference>